<keyword evidence="3" id="KW-1185">Reference proteome</keyword>
<protein>
    <recommendedName>
        <fullName evidence="4">Branched-chain amino acid ABC transporter permease</fullName>
    </recommendedName>
</protein>
<reference evidence="2 3" key="1">
    <citation type="journal article" date="2019" name="Int. J. Syst. Evol. Microbiol.">
        <title>The Global Catalogue of Microorganisms (GCM) 10K type strain sequencing project: providing services to taxonomists for standard genome sequencing and annotation.</title>
        <authorList>
            <consortium name="The Broad Institute Genomics Platform"/>
            <consortium name="The Broad Institute Genome Sequencing Center for Infectious Disease"/>
            <person name="Wu L."/>
            <person name="Ma J."/>
        </authorList>
    </citation>
    <scope>NUCLEOTIDE SEQUENCE [LARGE SCALE GENOMIC DNA]</scope>
    <source>
        <strain evidence="2 3">CGMCC 1.12689</strain>
    </source>
</reference>
<dbReference type="EMBL" id="JBHUDB010000024">
    <property type="protein sequence ID" value="MFD1572128.1"/>
    <property type="molecule type" value="Genomic_DNA"/>
</dbReference>
<keyword evidence="1" id="KW-0472">Membrane</keyword>
<evidence type="ECO:0008006" key="4">
    <source>
        <dbReference type="Google" id="ProtNLM"/>
    </source>
</evidence>
<feature type="transmembrane region" description="Helical" evidence="1">
    <location>
        <begin position="12"/>
        <end position="41"/>
    </location>
</feature>
<evidence type="ECO:0000313" key="2">
    <source>
        <dbReference type="EMBL" id="MFD1572128.1"/>
    </source>
</evidence>
<gene>
    <name evidence="2" type="ORF">ACFR9T_16340</name>
</gene>
<evidence type="ECO:0000313" key="3">
    <source>
        <dbReference type="Proteomes" id="UP001597185"/>
    </source>
</evidence>
<comment type="caution">
    <text evidence="2">The sequence shown here is derived from an EMBL/GenBank/DDBJ whole genome shotgun (WGS) entry which is preliminary data.</text>
</comment>
<proteinExistence type="predicted"/>
<accession>A0ABD6C6V0</accession>
<keyword evidence="1" id="KW-1133">Transmembrane helix</keyword>
<name>A0ABD6C6V0_9EURY</name>
<dbReference type="AlphaFoldDB" id="A0ABD6C6V0"/>
<dbReference type="RefSeq" id="WP_256418783.1">
    <property type="nucleotide sequence ID" value="NZ_JANHDL010000008.1"/>
</dbReference>
<keyword evidence="1" id="KW-0812">Transmembrane</keyword>
<organism evidence="2 3">
    <name type="scientific">Halorubrum laminariae</name>
    <dbReference type="NCBI Taxonomy" id="1433523"/>
    <lineage>
        <taxon>Archaea</taxon>
        <taxon>Methanobacteriati</taxon>
        <taxon>Methanobacteriota</taxon>
        <taxon>Stenosarchaea group</taxon>
        <taxon>Halobacteria</taxon>
        <taxon>Halobacteriales</taxon>
        <taxon>Haloferacaceae</taxon>
        <taxon>Halorubrum</taxon>
    </lineage>
</organism>
<evidence type="ECO:0000256" key="1">
    <source>
        <dbReference type="SAM" id="Phobius"/>
    </source>
</evidence>
<dbReference type="Proteomes" id="UP001597185">
    <property type="component" value="Unassembled WGS sequence"/>
</dbReference>
<sequence length="47" mass="4676">MRRPDHYGGALFTYASVGFVATALGGVELAIAGDAVAISVFGSSSVS</sequence>